<evidence type="ECO:0000313" key="2">
    <source>
        <dbReference type="Proteomes" id="UP001044222"/>
    </source>
</evidence>
<accession>A0A9D3LP93</accession>
<dbReference type="AlphaFoldDB" id="A0A9D3LP93"/>
<sequence length="84" mass="9636">MHYKVRKLCHVKDIIRLRRHLLQMETSLRTAVALWQRISPPFALPGVAEQQTFTDQLSCSLTDRWGRGSEMRFVVDAFCGTAGC</sequence>
<reference evidence="1" key="1">
    <citation type="submission" date="2021-01" db="EMBL/GenBank/DDBJ databases">
        <title>A chromosome-scale assembly of European eel, Anguilla anguilla.</title>
        <authorList>
            <person name="Henkel C."/>
            <person name="Jong-Raadsen S.A."/>
            <person name="Dufour S."/>
            <person name="Weltzien F.-A."/>
            <person name="Palstra A.P."/>
            <person name="Pelster B."/>
            <person name="Spaink H.P."/>
            <person name="Van Den Thillart G.E."/>
            <person name="Jansen H."/>
            <person name="Zahm M."/>
            <person name="Klopp C."/>
            <person name="Cedric C."/>
            <person name="Louis A."/>
            <person name="Berthelot C."/>
            <person name="Parey E."/>
            <person name="Roest Crollius H."/>
            <person name="Montfort J."/>
            <person name="Robinson-Rechavi M."/>
            <person name="Bucao C."/>
            <person name="Bouchez O."/>
            <person name="Gislard M."/>
            <person name="Lluch J."/>
            <person name="Milhes M."/>
            <person name="Lampietro C."/>
            <person name="Lopez Roques C."/>
            <person name="Donnadieu C."/>
            <person name="Braasch I."/>
            <person name="Desvignes T."/>
            <person name="Postlethwait J."/>
            <person name="Bobe J."/>
            <person name="Guiguen Y."/>
            <person name="Dirks R."/>
        </authorList>
    </citation>
    <scope>NUCLEOTIDE SEQUENCE</scope>
    <source>
        <strain evidence="1">Tag_6206</strain>
        <tissue evidence="1">Liver</tissue>
    </source>
</reference>
<keyword evidence="2" id="KW-1185">Reference proteome</keyword>
<name>A0A9D3LP93_ANGAN</name>
<protein>
    <submittedName>
        <fullName evidence="1">Uncharacterized protein</fullName>
    </submittedName>
</protein>
<comment type="caution">
    <text evidence="1">The sequence shown here is derived from an EMBL/GenBank/DDBJ whole genome shotgun (WGS) entry which is preliminary data.</text>
</comment>
<evidence type="ECO:0000313" key="1">
    <source>
        <dbReference type="EMBL" id="KAG5833991.1"/>
    </source>
</evidence>
<gene>
    <name evidence="1" type="ORF">ANANG_G00281820</name>
</gene>
<dbReference type="EMBL" id="JAFIRN010000016">
    <property type="protein sequence ID" value="KAG5833991.1"/>
    <property type="molecule type" value="Genomic_DNA"/>
</dbReference>
<proteinExistence type="predicted"/>
<dbReference type="Proteomes" id="UP001044222">
    <property type="component" value="Chromosome 16"/>
</dbReference>
<organism evidence="1 2">
    <name type="scientific">Anguilla anguilla</name>
    <name type="common">European freshwater eel</name>
    <name type="synonym">Muraena anguilla</name>
    <dbReference type="NCBI Taxonomy" id="7936"/>
    <lineage>
        <taxon>Eukaryota</taxon>
        <taxon>Metazoa</taxon>
        <taxon>Chordata</taxon>
        <taxon>Craniata</taxon>
        <taxon>Vertebrata</taxon>
        <taxon>Euteleostomi</taxon>
        <taxon>Actinopterygii</taxon>
        <taxon>Neopterygii</taxon>
        <taxon>Teleostei</taxon>
        <taxon>Anguilliformes</taxon>
        <taxon>Anguillidae</taxon>
        <taxon>Anguilla</taxon>
    </lineage>
</organism>